<keyword evidence="1" id="KW-0812">Transmembrane</keyword>
<evidence type="ECO:0000313" key="2">
    <source>
        <dbReference type="EMBL" id="MBM3317642.1"/>
    </source>
</evidence>
<dbReference type="Proteomes" id="UP000748308">
    <property type="component" value="Unassembled WGS sequence"/>
</dbReference>
<name>A0A938BQW6_UNCEI</name>
<accession>A0A938BQW6</accession>
<feature type="transmembrane region" description="Helical" evidence="1">
    <location>
        <begin position="133"/>
        <end position="151"/>
    </location>
</feature>
<feature type="transmembrane region" description="Helical" evidence="1">
    <location>
        <begin position="422"/>
        <end position="444"/>
    </location>
</feature>
<dbReference type="EMBL" id="VGIY01000157">
    <property type="protein sequence ID" value="MBM3317642.1"/>
    <property type="molecule type" value="Genomic_DNA"/>
</dbReference>
<organism evidence="2 3">
    <name type="scientific">Eiseniibacteriota bacterium</name>
    <dbReference type="NCBI Taxonomy" id="2212470"/>
    <lineage>
        <taxon>Bacteria</taxon>
        <taxon>Candidatus Eiseniibacteriota</taxon>
    </lineage>
</organism>
<feature type="transmembrane region" description="Helical" evidence="1">
    <location>
        <begin position="482"/>
        <end position="503"/>
    </location>
</feature>
<sequence>MVLAAWAARALFLLRQSDARGPASVLYRGDTPFYLESALAMVQGRPYDSGIPFHPPGFTTLLAALLRLTGVSAAQEGFDALPAKLILGLLGALAIGVFFLLARRVAGRTVALVALPLSIFSFGHYVQSTAINAESSFLLLALTVVLGWSLVAERCLQPAPAGGAGADLKAGAAGPGPVAGPGLQAGARAPRLAAGPGLPAMAGVLGLLAGAAALMRPEFLLTMSLLLIVALLLGRRRALLPAALFLLGALVLLAPWTLHCRRNIAAVNRANAERLPRPLPEWVLVSAGGPLNFATANNDHASGAFDTRLIEKLAPGRPALELDLAHAEIHRLYVDGYAVGARWMLANPSRALALFARKLDLAFDALALGYLQGNLPGGLTGERRPVDQFVPRARAFRWAQAALCLLGIVHLRGVLADRRRRAAALFLAAHGLATLLAILAFFGYARFGMLLAPIFWLLLAAGMTAIFGWLRGPGRAAPPRLSAGRAVAGLIGLLLLVETLSAASGSQAFELSGDYLPGTRRINPDDRVLIQARR</sequence>
<feature type="transmembrane region" description="Helical" evidence="1">
    <location>
        <begin position="239"/>
        <end position="258"/>
    </location>
</feature>
<reference evidence="2" key="1">
    <citation type="submission" date="2019-03" db="EMBL/GenBank/DDBJ databases">
        <title>Lake Tanganyika Metagenome-Assembled Genomes (MAGs).</title>
        <authorList>
            <person name="Tran P."/>
        </authorList>
    </citation>
    <scope>NUCLEOTIDE SEQUENCE</scope>
    <source>
        <strain evidence="2">M_DeepCast_400m_m2_100</strain>
    </source>
</reference>
<comment type="caution">
    <text evidence="2">The sequence shown here is derived from an EMBL/GenBank/DDBJ whole genome shotgun (WGS) entry which is preliminary data.</text>
</comment>
<feature type="transmembrane region" description="Helical" evidence="1">
    <location>
        <begin position="450"/>
        <end position="470"/>
    </location>
</feature>
<evidence type="ECO:0000256" key="1">
    <source>
        <dbReference type="SAM" id="Phobius"/>
    </source>
</evidence>
<feature type="transmembrane region" description="Helical" evidence="1">
    <location>
        <begin position="109"/>
        <end position="127"/>
    </location>
</feature>
<keyword evidence="1" id="KW-1133">Transmembrane helix</keyword>
<feature type="transmembrane region" description="Helical" evidence="1">
    <location>
        <begin position="192"/>
        <end position="213"/>
    </location>
</feature>
<protein>
    <recommendedName>
        <fullName evidence="4">Glycosyltransferase RgtA/B/C/D-like domain-containing protein</fullName>
    </recommendedName>
</protein>
<feature type="transmembrane region" description="Helical" evidence="1">
    <location>
        <begin position="85"/>
        <end position="102"/>
    </location>
</feature>
<evidence type="ECO:0008006" key="4">
    <source>
        <dbReference type="Google" id="ProtNLM"/>
    </source>
</evidence>
<proteinExistence type="predicted"/>
<keyword evidence="1" id="KW-0472">Membrane</keyword>
<dbReference type="AlphaFoldDB" id="A0A938BQW6"/>
<evidence type="ECO:0000313" key="3">
    <source>
        <dbReference type="Proteomes" id="UP000748308"/>
    </source>
</evidence>
<gene>
    <name evidence="2" type="ORF">FJY75_07295</name>
</gene>